<dbReference type="PATRIC" id="fig|765912.4.peg.2860"/>
<dbReference type="Proteomes" id="UP000010816">
    <property type="component" value="Chromosome"/>
</dbReference>
<dbReference type="RefSeq" id="WP_015281752.1">
    <property type="nucleotide sequence ID" value="NC_019940.1"/>
</dbReference>
<evidence type="ECO:0000256" key="1">
    <source>
        <dbReference type="SAM" id="SignalP"/>
    </source>
</evidence>
<evidence type="ECO:0000313" key="3">
    <source>
        <dbReference type="Proteomes" id="UP000010816"/>
    </source>
</evidence>
<sequence>MNKLIFLALASALSVSAVALAQDIPVASGAAVGEITGEVMVVTPEKHMLTIRKPDGDFQVIHVPGGVKRLDEVEIGDTLTISYFEAVAIDLQKGGQESAPAAVTTTEIDRAPGEKPAGTIEETVTITGTVEAVDKVDSTVTVRGPEDVVTVTVEHPEWLEEIAEGDSVTVTYISAVAAKFE</sequence>
<evidence type="ECO:0000313" key="2">
    <source>
        <dbReference type="EMBL" id="AGA91621.1"/>
    </source>
</evidence>
<evidence type="ECO:0008006" key="4">
    <source>
        <dbReference type="Google" id="ProtNLM"/>
    </source>
</evidence>
<protein>
    <recommendedName>
        <fullName evidence="4">DUF5666 domain-containing protein</fullName>
    </recommendedName>
</protein>
<dbReference type="HOGENOM" id="CLU_1488375_0_0_6"/>
<keyword evidence="3" id="KW-1185">Reference proteome</keyword>
<name>L0H068_9GAMM</name>
<reference evidence="2 3" key="1">
    <citation type="submission" date="2011-09" db="EMBL/GenBank/DDBJ databases">
        <title>Complete sequence of chromosome of Thioflavicoccus mobilis 8321.</title>
        <authorList>
            <consortium name="US DOE Joint Genome Institute"/>
            <person name="Lucas S."/>
            <person name="Han J."/>
            <person name="Lapidus A."/>
            <person name="Cheng J.-F."/>
            <person name="Goodwin L."/>
            <person name="Pitluck S."/>
            <person name="Peters L."/>
            <person name="Ovchinnikova G."/>
            <person name="Lu M."/>
            <person name="Detter J.C."/>
            <person name="Han C."/>
            <person name="Tapia R."/>
            <person name="Land M."/>
            <person name="Hauser L."/>
            <person name="Kyrpides N."/>
            <person name="Ivanova N."/>
            <person name="Pagani I."/>
            <person name="Vogl K."/>
            <person name="Liu Z."/>
            <person name="Imhoff J."/>
            <person name="Thiel V."/>
            <person name="Frigaard N.-U."/>
            <person name="Bryant D."/>
            <person name="Woyke T."/>
        </authorList>
    </citation>
    <scope>NUCLEOTIDE SEQUENCE [LARGE SCALE GENOMIC DNA]</scope>
    <source>
        <strain evidence="2 3">8321</strain>
    </source>
</reference>
<organism evidence="2 3">
    <name type="scientific">Thioflavicoccus mobilis 8321</name>
    <dbReference type="NCBI Taxonomy" id="765912"/>
    <lineage>
        <taxon>Bacteria</taxon>
        <taxon>Pseudomonadati</taxon>
        <taxon>Pseudomonadota</taxon>
        <taxon>Gammaproteobacteria</taxon>
        <taxon>Chromatiales</taxon>
        <taxon>Chromatiaceae</taxon>
        <taxon>Thioflavicoccus</taxon>
    </lineage>
</organism>
<dbReference type="AlphaFoldDB" id="L0H068"/>
<dbReference type="eggNOG" id="ENOG50316DV">
    <property type="taxonomic scope" value="Bacteria"/>
</dbReference>
<accession>L0H068</accession>
<gene>
    <name evidence="2" type="ORF">Thimo_2927</name>
</gene>
<dbReference type="EMBL" id="CP003051">
    <property type="protein sequence ID" value="AGA91621.1"/>
    <property type="molecule type" value="Genomic_DNA"/>
</dbReference>
<dbReference type="OrthoDB" id="5769122at2"/>
<keyword evidence="1" id="KW-0732">Signal</keyword>
<feature type="chain" id="PRO_5003943235" description="DUF5666 domain-containing protein" evidence="1">
    <location>
        <begin position="22"/>
        <end position="181"/>
    </location>
</feature>
<proteinExistence type="predicted"/>
<feature type="signal peptide" evidence="1">
    <location>
        <begin position="1"/>
        <end position="21"/>
    </location>
</feature>
<dbReference type="KEGG" id="tmb:Thimo_2927"/>
<dbReference type="STRING" id="765912.Thimo_2927"/>